<comment type="caution">
    <text evidence="4">The sequence shown here is derived from an EMBL/GenBank/DDBJ whole genome shotgun (WGS) entry which is preliminary data.</text>
</comment>
<dbReference type="AlphaFoldDB" id="A9E8Q4"/>
<keyword evidence="2" id="KW-1133">Transmembrane helix</keyword>
<dbReference type="PANTHER" id="PTHR34978:SF3">
    <property type="entry name" value="SLR0241 PROTEIN"/>
    <property type="match status" value="1"/>
</dbReference>
<dbReference type="GO" id="GO:0009279">
    <property type="term" value="C:cell outer membrane"/>
    <property type="evidence" value="ECO:0007669"/>
    <property type="project" value="UniProtKB-SubCell"/>
</dbReference>
<keyword evidence="1 2" id="KW-0812">Transmembrane</keyword>
<keyword evidence="1" id="KW-1134">Transmembrane beta strand</keyword>
<dbReference type="SUPFAM" id="SSF56935">
    <property type="entry name" value="Porins"/>
    <property type="match status" value="1"/>
</dbReference>
<evidence type="ECO:0000259" key="3">
    <source>
        <dbReference type="Pfam" id="PF05569"/>
    </source>
</evidence>
<dbReference type="eggNOG" id="COG4219">
    <property type="taxonomic scope" value="Bacteria"/>
</dbReference>
<dbReference type="InterPro" id="IPR008756">
    <property type="entry name" value="Peptidase_M56"/>
</dbReference>
<feature type="transmembrane region" description="Helical" evidence="2">
    <location>
        <begin position="89"/>
        <end position="107"/>
    </location>
</feature>
<dbReference type="STRING" id="391587.KAOT1_01150"/>
<sequence>MNEFILFFAKSTGVLLLFSGLYFLVLRKETFFNENRFFLLGGMIFSLLIPFLVITKYIQIPAKVIATNSAFVFAETSVTPETTISWTTVLFYVYVTGVLLFFCKFLIELFSLFKLLWKAQISRRDEQFIYIETTASFSPFSFFNYIVYNPDLYSEAELKAILKHEQAHSQQLHSVDVFVAKLYCIFMWFNPFAWLHKKFILQNLEFLADRAAIKQTPSKKEYQLTLLKVSGHAYCPALTNNFYNSLIKKRIVMLQKTQSKHFNRWKQVLILPMLIAFVFLFNTEVIAREIATTPTTEREIVVGQNEVAGDLVVVITKNTTIEELKAYKKLFASQDIKFKYSDVNLNSKGEISSISLVLTSKNKEAANGKFKSSGDKAISEIQLGKRNDELFIKSKAFESISKRSYAFKVNSEYVEGDGEDKKIIIRSSKDGKDKVNTWVQKDDVKTINITKENGKEVIIVNGKKLSPDEIIEEEIEIEEGKSGENIFVYAISDEDDVETEVKIVKNKEKKIVLNTSNEKEIPLFILDGKEVSKDKFSALDPDTIATVSVLKGDSATEKYGKKGKNGVVIVETKKKKKE</sequence>
<feature type="domain" description="Peptidase M56" evidence="3">
    <location>
        <begin position="144"/>
        <end position="254"/>
    </location>
</feature>
<dbReference type="RefSeq" id="WP_007092806.1">
    <property type="nucleotide sequence ID" value="NZ_CP142125.1"/>
</dbReference>
<dbReference type="EMBL" id="ABIB01000013">
    <property type="protein sequence ID" value="EDP94790.1"/>
    <property type="molecule type" value="Genomic_DNA"/>
</dbReference>
<comment type="similarity">
    <text evidence="1">Belongs to the TonB-dependent receptor family.</text>
</comment>
<feature type="transmembrane region" description="Helical" evidence="2">
    <location>
        <begin position="6"/>
        <end position="25"/>
    </location>
</feature>
<dbReference type="PANTHER" id="PTHR34978">
    <property type="entry name" value="POSSIBLE SENSOR-TRANSDUCER PROTEIN BLAR"/>
    <property type="match status" value="1"/>
</dbReference>
<feature type="transmembrane region" description="Helical" evidence="2">
    <location>
        <begin position="268"/>
        <end position="287"/>
    </location>
</feature>
<dbReference type="Proteomes" id="UP000002945">
    <property type="component" value="Unassembled WGS sequence"/>
</dbReference>
<comment type="subcellular location">
    <subcellularLocation>
        <location evidence="1">Cell outer membrane</location>
        <topology evidence="1">Multi-pass membrane protein</topology>
    </subcellularLocation>
</comment>
<gene>
    <name evidence="4" type="ORF">KAOT1_01150</name>
</gene>
<reference evidence="4 5" key="1">
    <citation type="journal article" date="2011" name="J. Bacteriol.">
        <title>Genome sequence of the algicidal bacterium Kordia algicida OT-1.</title>
        <authorList>
            <person name="Lee H.S."/>
            <person name="Kang S.G."/>
            <person name="Kwon K.K."/>
            <person name="Lee J.H."/>
            <person name="Kim S.J."/>
        </authorList>
    </citation>
    <scope>NUCLEOTIDE SEQUENCE [LARGE SCALE GENOMIC DNA]</scope>
    <source>
        <strain evidence="4 5">OT-1</strain>
    </source>
</reference>
<dbReference type="HOGENOM" id="CLU_013798_3_0_10"/>
<organism evidence="4 5">
    <name type="scientific">Kordia algicida OT-1</name>
    <dbReference type="NCBI Taxonomy" id="391587"/>
    <lineage>
        <taxon>Bacteria</taxon>
        <taxon>Pseudomonadati</taxon>
        <taxon>Bacteroidota</taxon>
        <taxon>Flavobacteriia</taxon>
        <taxon>Flavobacteriales</taxon>
        <taxon>Flavobacteriaceae</taxon>
        <taxon>Kordia</taxon>
    </lineage>
</organism>
<feature type="transmembrane region" description="Helical" evidence="2">
    <location>
        <begin position="37"/>
        <end position="58"/>
    </location>
</feature>
<dbReference type="InterPro" id="IPR052173">
    <property type="entry name" value="Beta-lactam_resp_regulator"/>
</dbReference>
<dbReference type="Pfam" id="PF05569">
    <property type="entry name" value="Peptidase_M56"/>
    <property type="match status" value="1"/>
</dbReference>
<keyword evidence="1" id="KW-0998">Cell outer membrane</keyword>
<name>A9E8Q4_9FLAO</name>
<keyword evidence="1" id="KW-0813">Transport</keyword>
<evidence type="ECO:0000256" key="2">
    <source>
        <dbReference type="SAM" id="Phobius"/>
    </source>
</evidence>
<accession>A9E8Q4</accession>
<protein>
    <recommendedName>
        <fullName evidence="3">Peptidase M56 domain-containing protein</fullName>
    </recommendedName>
</protein>
<dbReference type="CDD" id="cd07341">
    <property type="entry name" value="M56_BlaR1_MecR1_like"/>
    <property type="match status" value="1"/>
</dbReference>
<dbReference type="PROSITE" id="PS52016">
    <property type="entry name" value="TONB_DEPENDENT_REC_3"/>
    <property type="match status" value="1"/>
</dbReference>
<keyword evidence="1 2" id="KW-0472">Membrane</keyword>
<dbReference type="Gene3D" id="2.170.130.10">
    <property type="entry name" value="TonB-dependent receptor, plug domain"/>
    <property type="match status" value="1"/>
</dbReference>
<keyword evidence="5" id="KW-1185">Reference proteome</keyword>
<evidence type="ECO:0000256" key="1">
    <source>
        <dbReference type="PROSITE-ProRule" id="PRU01360"/>
    </source>
</evidence>
<dbReference type="OrthoDB" id="1522859at2"/>
<evidence type="ECO:0000313" key="4">
    <source>
        <dbReference type="EMBL" id="EDP94790.1"/>
    </source>
</evidence>
<dbReference type="InterPro" id="IPR039426">
    <property type="entry name" value="TonB-dep_rcpt-like"/>
</dbReference>
<proteinExistence type="inferred from homology"/>
<dbReference type="InterPro" id="IPR037066">
    <property type="entry name" value="Plug_dom_sf"/>
</dbReference>
<evidence type="ECO:0000313" key="5">
    <source>
        <dbReference type="Proteomes" id="UP000002945"/>
    </source>
</evidence>